<evidence type="ECO:0000256" key="5">
    <source>
        <dbReference type="ARBA" id="ARBA00023136"/>
    </source>
</evidence>
<evidence type="ECO:0000259" key="7">
    <source>
        <dbReference type="Pfam" id="PF02683"/>
    </source>
</evidence>
<evidence type="ECO:0000256" key="1">
    <source>
        <dbReference type="ARBA" id="ARBA00004141"/>
    </source>
</evidence>
<evidence type="ECO:0000313" key="9">
    <source>
        <dbReference type="Proteomes" id="UP000741863"/>
    </source>
</evidence>
<feature type="domain" description="Cytochrome C biogenesis protein transmembrane" evidence="7">
    <location>
        <begin position="3"/>
        <end position="165"/>
    </location>
</feature>
<protein>
    <submittedName>
        <fullName evidence="8">Cytochrome c-type biogenesis protein</fullName>
    </submittedName>
</protein>
<keyword evidence="9" id="KW-1185">Reference proteome</keyword>
<accession>A0ABS2P6E5</accession>
<proteinExistence type="inferred from homology"/>
<evidence type="ECO:0000256" key="2">
    <source>
        <dbReference type="ARBA" id="ARBA00006143"/>
    </source>
</evidence>
<feature type="transmembrane region" description="Helical" evidence="6">
    <location>
        <begin position="74"/>
        <end position="99"/>
    </location>
</feature>
<feature type="transmembrane region" description="Helical" evidence="6">
    <location>
        <begin position="152"/>
        <end position="177"/>
    </location>
</feature>
<feature type="transmembrane region" description="Helical" evidence="6">
    <location>
        <begin position="111"/>
        <end position="132"/>
    </location>
</feature>
<sequence length="184" mass="20030">MGFILGFTLVFMLLGASSTYLGQLFNQYSNMISQLGRIIIILFGLQMTGLVNFKTLMTGKSIKKKPKKVNSFGGSVAFGVFFAAGWTPCVGIVLGSILALASQNETVSSGILLLLMYSIGLGVPFLLVGFFYSKSIHKLSAMNRYLPVIQKVGGYIMIAMGLLLFTGYFQIISSYLAQFVPFNI</sequence>
<comment type="caution">
    <text evidence="8">The sequence shown here is derived from an EMBL/GenBank/DDBJ whole genome shotgun (WGS) entry which is preliminary data.</text>
</comment>
<comment type="subcellular location">
    <subcellularLocation>
        <location evidence="1">Membrane</location>
        <topology evidence="1">Multi-pass membrane protein</topology>
    </subcellularLocation>
</comment>
<name>A0ABS2P6E5_9BACL</name>
<dbReference type="Pfam" id="PF02683">
    <property type="entry name" value="DsbD_TM"/>
    <property type="match status" value="1"/>
</dbReference>
<comment type="similarity">
    <text evidence="2">Belongs to the DsbD family.</text>
</comment>
<dbReference type="InterPro" id="IPR003834">
    <property type="entry name" value="Cyt_c_assmbl_TM_dom"/>
</dbReference>
<dbReference type="Proteomes" id="UP000741863">
    <property type="component" value="Unassembled WGS sequence"/>
</dbReference>
<evidence type="ECO:0000313" key="8">
    <source>
        <dbReference type="EMBL" id="MBM7630975.1"/>
    </source>
</evidence>
<reference evidence="8 9" key="1">
    <citation type="submission" date="2021-01" db="EMBL/GenBank/DDBJ databases">
        <title>Genomic Encyclopedia of Type Strains, Phase IV (KMG-IV): sequencing the most valuable type-strain genomes for metagenomic binning, comparative biology and taxonomic classification.</title>
        <authorList>
            <person name="Goeker M."/>
        </authorList>
    </citation>
    <scope>NUCLEOTIDE SEQUENCE [LARGE SCALE GENOMIC DNA]</scope>
    <source>
        <strain evidence="8 9">DSM 25540</strain>
    </source>
</reference>
<keyword evidence="5 6" id="KW-0472">Membrane</keyword>
<dbReference type="PANTHER" id="PTHR31272">
    <property type="entry name" value="CYTOCHROME C-TYPE BIOGENESIS PROTEIN HI_1454-RELATED"/>
    <property type="match status" value="1"/>
</dbReference>
<organism evidence="8 9">
    <name type="scientific">Geomicrobium sediminis</name>
    <dbReference type="NCBI Taxonomy" id="1347788"/>
    <lineage>
        <taxon>Bacteria</taxon>
        <taxon>Bacillati</taxon>
        <taxon>Bacillota</taxon>
        <taxon>Bacilli</taxon>
        <taxon>Bacillales</taxon>
        <taxon>Geomicrobium</taxon>
    </lineage>
</organism>
<gene>
    <name evidence="8" type="ORF">JOD17_000066</name>
</gene>
<evidence type="ECO:0000256" key="6">
    <source>
        <dbReference type="SAM" id="Phobius"/>
    </source>
</evidence>
<feature type="transmembrane region" description="Helical" evidence="6">
    <location>
        <begin position="34"/>
        <end position="53"/>
    </location>
</feature>
<evidence type="ECO:0000256" key="3">
    <source>
        <dbReference type="ARBA" id="ARBA00022692"/>
    </source>
</evidence>
<dbReference type="EMBL" id="JAFBEC010000001">
    <property type="protein sequence ID" value="MBM7630975.1"/>
    <property type="molecule type" value="Genomic_DNA"/>
</dbReference>
<dbReference type="PANTHER" id="PTHR31272:SF4">
    <property type="entry name" value="CYTOCHROME C-TYPE BIOGENESIS PROTEIN HI_1454-RELATED"/>
    <property type="match status" value="1"/>
</dbReference>
<dbReference type="InterPro" id="IPR051790">
    <property type="entry name" value="Cytochrome_c-biogenesis_DsbD"/>
</dbReference>
<keyword evidence="3 6" id="KW-0812">Transmembrane</keyword>
<keyword evidence="4 6" id="KW-1133">Transmembrane helix</keyword>
<evidence type="ECO:0000256" key="4">
    <source>
        <dbReference type="ARBA" id="ARBA00022989"/>
    </source>
</evidence>